<evidence type="ECO:0000256" key="4">
    <source>
        <dbReference type="HAMAP-Rule" id="MF_01030"/>
    </source>
</evidence>
<dbReference type="InterPro" id="IPR011780">
    <property type="entry name" value="D_Ser_am_lyase"/>
</dbReference>
<feature type="domain" description="Tryptophan synthase beta chain-like PALP" evidence="5">
    <location>
        <begin position="100"/>
        <end position="397"/>
    </location>
</feature>
<dbReference type="RefSeq" id="WP_062445390.1">
    <property type="nucleotide sequence ID" value="NZ_BMCJ01000001.1"/>
</dbReference>
<dbReference type="EC" id="4.3.1.18" evidence="4"/>
<proteinExistence type="inferred from homology"/>
<protein>
    <recommendedName>
        <fullName evidence="4">Probable D-serine dehydratase</fullName>
        <ecNumber evidence="4">4.3.1.18</ecNumber>
    </recommendedName>
    <alternativeName>
        <fullName evidence="4">D-serine deaminase</fullName>
        <shortName evidence="4">DSD</shortName>
    </alternativeName>
</protein>
<comment type="cofactor">
    <cofactor evidence="1 4">
        <name>pyridoxal 5'-phosphate</name>
        <dbReference type="ChEBI" id="CHEBI:597326"/>
    </cofactor>
</comment>
<dbReference type="NCBIfam" id="TIGR02035">
    <property type="entry name" value="D_Ser_am_lyase"/>
    <property type="match status" value="1"/>
</dbReference>
<keyword evidence="2 4" id="KW-0663">Pyridoxal phosphate</keyword>
<feature type="modified residue" description="N6-(pyridoxal phosphate)lysine" evidence="4">
    <location>
        <position position="119"/>
    </location>
</feature>
<keyword evidence="3 4" id="KW-0456">Lyase</keyword>
<dbReference type="InterPro" id="IPR050147">
    <property type="entry name" value="Ser/Thr_Dehydratase"/>
</dbReference>
<evidence type="ECO:0000256" key="2">
    <source>
        <dbReference type="ARBA" id="ARBA00022898"/>
    </source>
</evidence>
<evidence type="ECO:0000256" key="3">
    <source>
        <dbReference type="ARBA" id="ARBA00023239"/>
    </source>
</evidence>
<name>A0ABQ1NJY3_9BACI</name>
<dbReference type="Proteomes" id="UP000619534">
    <property type="component" value="Unassembled WGS sequence"/>
</dbReference>
<evidence type="ECO:0000256" key="1">
    <source>
        <dbReference type="ARBA" id="ARBA00001933"/>
    </source>
</evidence>
<dbReference type="Pfam" id="PF00291">
    <property type="entry name" value="PALP"/>
    <property type="match status" value="1"/>
</dbReference>
<dbReference type="InterPro" id="IPR001926">
    <property type="entry name" value="TrpB-like_PALP"/>
</dbReference>
<dbReference type="NCBIfam" id="NF002823">
    <property type="entry name" value="PRK02991.1"/>
    <property type="match status" value="1"/>
</dbReference>
<sequence>MTEKIAGKTIAEWQEEYPLLKAIVATEEVYWENNDYQPEALGDVVSREELDEAAALFDRFLPFFKKAFPEVDLPSEGIVSPLREIAGMKKELEAAEGVSIRGELWLKCDHELPIAGSIKARGGFYEILQYAEQLAIDHGMLAKSDDYSKLYGEPFKSFYSNYSIAVGSTGNLGLSIGIISAKIGFQVTVHMSQDAKQWKKDLLRSYGVTVVEHPADFSIAVEKGREMCRDDENCHFVDDEDSKNLFLGYTVAAKEVARQLEEEGVTVDAAHPLIVYLPCGVGGGPGGVAYGLKQVYGEHVHCLFAEPTHAPSMLLGLLTGLHHNVSVQDFGIDNITEADGLAVGRPSGFVAPILEQLIAGIYTVEDRELFKMLYQLYRSEGLFLEPSALAGMYGPAQVTDKRLFENLDQATHLVWSTGGNLVPEKDREAMIKKGKATL</sequence>
<comment type="caution">
    <text evidence="6">The sequence shown here is derived from an EMBL/GenBank/DDBJ whole genome shotgun (WGS) entry which is preliminary data.</text>
</comment>
<evidence type="ECO:0000259" key="5">
    <source>
        <dbReference type="Pfam" id="PF00291"/>
    </source>
</evidence>
<dbReference type="HAMAP" id="MF_01030">
    <property type="entry name" value="D_Ser_dehydrat"/>
    <property type="match status" value="1"/>
</dbReference>
<organism evidence="6 7">
    <name type="scientific">Thalassobacillus devorans</name>
    <dbReference type="NCBI Taxonomy" id="279813"/>
    <lineage>
        <taxon>Bacteria</taxon>
        <taxon>Bacillati</taxon>
        <taxon>Bacillota</taxon>
        <taxon>Bacilli</taxon>
        <taxon>Bacillales</taxon>
        <taxon>Bacillaceae</taxon>
        <taxon>Thalassobacillus</taxon>
    </lineage>
</organism>
<gene>
    <name evidence="4 6" type="primary">dsdA</name>
    <name evidence="6" type="ORF">GCM10007216_06930</name>
</gene>
<dbReference type="InterPro" id="IPR036052">
    <property type="entry name" value="TrpB-like_PALP_sf"/>
</dbReference>
<dbReference type="PANTHER" id="PTHR48078:SF9">
    <property type="entry name" value="D-SERINE DEHYDRATASE"/>
    <property type="match status" value="1"/>
</dbReference>
<dbReference type="PANTHER" id="PTHR48078">
    <property type="entry name" value="THREONINE DEHYDRATASE, MITOCHONDRIAL-RELATED"/>
    <property type="match status" value="1"/>
</dbReference>
<accession>A0ABQ1NJY3</accession>
<evidence type="ECO:0000313" key="6">
    <source>
        <dbReference type="EMBL" id="GGC79069.1"/>
    </source>
</evidence>
<comment type="catalytic activity">
    <reaction evidence="4">
        <text>D-serine = pyruvate + NH4(+)</text>
        <dbReference type="Rhea" id="RHEA:13977"/>
        <dbReference type="ChEBI" id="CHEBI:15361"/>
        <dbReference type="ChEBI" id="CHEBI:28938"/>
        <dbReference type="ChEBI" id="CHEBI:35247"/>
        <dbReference type="EC" id="4.3.1.18"/>
    </reaction>
</comment>
<comment type="similarity">
    <text evidence="4">Belongs to the serine/threonine dehydratase family. DsdA subfamily.</text>
</comment>
<keyword evidence="7" id="KW-1185">Reference proteome</keyword>
<reference evidence="7" key="1">
    <citation type="journal article" date="2019" name="Int. J. Syst. Evol. Microbiol.">
        <title>The Global Catalogue of Microorganisms (GCM) 10K type strain sequencing project: providing services to taxonomists for standard genome sequencing and annotation.</title>
        <authorList>
            <consortium name="The Broad Institute Genomics Platform"/>
            <consortium name="The Broad Institute Genome Sequencing Center for Infectious Disease"/>
            <person name="Wu L."/>
            <person name="Ma J."/>
        </authorList>
    </citation>
    <scope>NUCLEOTIDE SEQUENCE [LARGE SCALE GENOMIC DNA]</scope>
    <source>
        <strain evidence="7">CCM 7282</strain>
    </source>
</reference>
<dbReference type="Gene3D" id="3.40.50.1100">
    <property type="match status" value="2"/>
</dbReference>
<evidence type="ECO:0000313" key="7">
    <source>
        <dbReference type="Proteomes" id="UP000619534"/>
    </source>
</evidence>
<dbReference type="EMBL" id="BMCJ01000001">
    <property type="protein sequence ID" value="GGC79069.1"/>
    <property type="molecule type" value="Genomic_DNA"/>
</dbReference>
<dbReference type="SUPFAM" id="SSF53686">
    <property type="entry name" value="Tryptophan synthase beta subunit-like PLP-dependent enzymes"/>
    <property type="match status" value="1"/>
</dbReference>